<accession>A0A0A1U749</accession>
<dbReference type="GO" id="GO:0007264">
    <property type="term" value="P:small GTPase-mediated signal transduction"/>
    <property type="evidence" value="ECO:0007669"/>
    <property type="project" value="InterPro"/>
</dbReference>
<gene>
    <name evidence="11" type="ORF">EIN_411520</name>
</gene>
<dbReference type="FunFam" id="3.40.50.300:FF:001179">
    <property type="entry name" value="Rho family GTPase"/>
    <property type="match status" value="1"/>
</dbReference>
<dbReference type="SMART" id="SM00174">
    <property type="entry name" value="RHO"/>
    <property type="match status" value="1"/>
</dbReference>
<keyword evidence="7" id="KW-0378">Hydrolase</keyword>
<dbReference type="OrthoDB" id="8830751at2759"/>
<dbReference type="GO" id="GO:0003925">
    <property type="term" value="F:G protein activity"/>
    <property type="evidence" value="ECO:0007669"/>
    <property type="project" value="UniProtKB-EC"/>
</dbReference>
<keyword evidence="10" id="KW-0963">Cytoplasm</keyword>
<dbReference type="PANTHER" id="PTHR24072">
    <property type="entry name" value="RHO FAMILY GTPASE"/>
    <property type="match status" value="1"/>
</dbReference>
<dbReference type="GeneID" id="14886754"/>
<comment type="cofactor">
    <cofactor evidence="1">
        <name>Mg(2+)</name>
        <dbReference type="ChEBI" id="CHEBI:18420"/>
    </cofactor>
</comment>
<evidence type="ECO:0000313" key="11">
    <source>
        <dbReference type="EMBL" id="ELP87799.1"/>
    </source>
</evidence>
<dbReference type="InterPro" id="IPR001806">
    <property type="entry name" value="Small_GTPase"/>
</dbReference>
<dbReference type="VEuPathDB" id="AmoebaDB:EIN_411520"/>
<evidence type="ECO:0000256" key="8">
    <source>
        <dbReference type="ARBA" id="ARBA00022842"/>
    </source>
</evidence>
<dbReference type="Pfam" id="PF00071">
    <property type="entry name" value="Ras"/>
    <property type="match status" value="1"/>
</dbReference>
<proteinExistence type="inferred from homology"/>
<evidence type="ECO:0000256" key="10">
    <source>
        <dbReference type="ARBA" id="ARBA00023212"/>
    </source>
</evidence>
<keyword evidence="10" id="KW-0206">Cytoskeleton</keyword>
<evidence type="ECO:0000256" key="1">
    <source>
        <dbReference type="ARBA" id="ARBA00001946"/>
    </source>
</evidence>
<dbReference type="SMART" id="SM00173">
    <property type="entry name" value="RAS"/>
    <property type="match status" value="1"/>
</dbReference>
<dbReference type="PROSITE" id="PS51419">
    <property type="entry name" value="RAB"/>
    <property type="match status" value="1"/>
</dbReference>
<evidence type="ECO:0000256" key="3">
    <source>
        <dbReference type="ARBA" id="ARBA00010142"/>
    </source>
</evidence>
<evidence type="ECO:0000256" key="9">
    <source>
        <dbReference type="ARBA" id="ARBA00023134"/>
    </source>
</evidence>
<keyword evidence="12" id="KW-1185">Reference proteome</keyword>
<dbReference type="InterPro" id="IPR027417">
    <property type="entry name" value="P-loop_NTPase"/>
</dbReference>
<dbReference type="EMBL" id="KB206788">
    <property type="protein sequence ID" value="ELP87799.1"/>
    <property type="molecule type" value="Genomic_DNA"/>
</dbReference>
<keyword evidence="9" id="KW-0342">GTP-binding</keyword>
<evidence type="ECO:0000256" key="5">
    <source>
        <dbReference type="ARBA" id="ARBA00022723"/>
    </source>
</evidence>
<evidence type="ECO:0000256" key="6">
    <source>
        <dbReference type="ARBA" id="ARBA00022741"/>
    </source>
</evidence>
<keyword evidence="6" id="KW-0547">Nucleotide-binding</keyword>
<dbReference type="PROSITE" id="PS51420">
    <property type="entry name" value="RHO"/>
    <property type="match status" value="1"/>
</dbReference>
<keyword evidence="5" id="KW-0479">Metal-binding</keyword>
<name>A0A0A1U749_ENTIV</name>
<dbReference type="SMART" id="SM00175">
    <property type="entry name" value="RAB"/>
    <property type="match status" value="1"/>
</dbReference>
<protein>
    <recommendedName>
        <fullName evidence="4">small monomeric GTPase</fullName>
        <ecNumber evidence="4">3.6.5.2</ecNumber>
    </recommendedName>
</protein>
<sequence>MATLKLVVVGDGAVGKTSFLISFIENRFDEAYVPTVFENMAAIVEVNGVGYSVNMWDTAGQEEYTQLRPLSYPGTDLFIVCYSTIQSISLENMKDKWIPELRTYCPSALIYSVGLKTDLRTNPDILAKLKETGQKTVTLDEAKEFIKKNGLDVQGVSECSAKTHEGIVEAFQTAVGLFIEKAEQINPAIDNTKKGCSLL</sequence>
<dbReference type="EC" id="3.6.5.2" evidence="4"/>
<reference evidence="11 12" key="1">
    <citation type="submission" date="2012-10" db="EMBL/GenBank/DDBJ databases">
        <authorList>
            <person name="Zafar N."/>
            <person name="Inman J."/>
            <person name="Hall N."/>
            <person name="Lorenzi H."/>
            <person name="Caler E."/>
        </authorList>
    </citation>
    <scope>NUCLEOTIDE SEQUENCE [LARGE SCALE GENOMIC DNA]</scope>
    <source>
        <strain evidence="11 12">IP1</strain>
    </source>
</reference>
<comment type="subcellular location">
    <subcellularLocation>
        <location evidence="2">Cytoplasm</location>
        <location evidence="2">Cytoskeleton</location>
    </subcellularLocation>
</comment>
<dbReference type="Proteomes" id="UP000014680">
    <property type="component" value="Unassembled WGS sequence"/>
</dbReference>
<dbReference type="KEGG" id="eiv:EIN_411520"/>
<dbReference type="GO" id="GO:0005856">
    <property type="term" value="C:cytoskeleton"/>
    <property type="evidence" value="ECO:0007669"/>
    <property type="project" value="UniProtKB-SubCell"/>
</dbReference>
<organism evidence="11 12">
    <name type="scientific">Entamoeba invadens IP1</name>
    <dbReference type="NCBI Taxonomy" id="370355"/>
    <lineage>
        <taxon>Eukaryota</taxon>
        <taxon>Amoebozoa</taxon>
        <taxon>Evosea</taxon>
        <taxon>Archamoebae</taxon>
        <taxon>Mastigamoebida</taxon>
        <taxon>Entamoebidae</taxon>
        <taxon>Entamoeba</taxon>
    </lineage>
</organism>
<dbReference type="OMA" id="NISAKWI"/>
<dbReference type="CDD" id="cd00157">
    <property type="entry name" value="Rho"/>
    <property type="match status" value="1"/>
</dbReference>
<dbReference type="InterPro" id="IPR003578">
    <property type="entry name" value="Small_GTPase_Rho"/>
</dbReference>
<dbReference type="SUPFAM" id="SSF52540">
    <property type="entry name" value="P-loop containing nucleoside triphosphate hydrolases"/>
    <property type="match status" value="1"/>
</dbReference>
<dbReference type="Gene3D" id="3.40.50.300">
    <property type="entry name" value="P-loop containing nucleotide triphosphate hydrolases"/>
    <property type="match status" value="1"/>
</dbReference>
<evidence type="ECO:0000256" key="2">
    <source>
        <dbReference type="ARBA" id="ARBA00004245"/>
    </source>
</evidence>
<evidence type="ECO:0000256" key="4">
    <source>
        <dbReference type="ARBA" id="ARBA00011984"/>
    </source>
</evidence>
<dbReference type="PROSITE" id="PS51421">
    <property type="entry name" value="RAS"/>
    <property type="match status" value="1"/>
</dbReference>
<dbReference type="GO" id="GO:0046872">
    <property type="term" value="F:metal ion binding"/>
    <property type="evidence" value="ECO:0007669"/>
    <property type="project" value="UniProtKB-KW"/>
</dbReference>
<keyword evidence="8" id="KW-0460">Magnesium</keyword>
<evidence type="ECO:0000313" key="12">
    <source>
        <dbReference type="Proteomes" id="UP000014680"/>
    </source>
</evidence>
<dbReference type="RefSeq" id="XP_004254570.1">
    <property type="nucleotide sequence ID" value="XM_004254522.1"/>
</dbReference>
<dbReference type="NCBIfam" id="TIGR00231">
    <property type="entry name" value="small_GTP"/>
    <property type="match status" value="1"/>
</dbReference>
<dbReference type="GO" id="GO:0005525">
    <property type="term" value="F:GTP binding"/>
    <property type="evidence" value="ECO:0007669"/>
    <property type="project" value="UniProtKB-KW"/>
</dbReference>
<evidence type="ECO:0000256" key="7">
    <source>
        <dbReference type="ARBA" id="ARBA00022801"/>
    </source>
</evidence>
<dbReference type="AlphaFoldDB" id="A0A0A1U749"/>
<dbReference type="InterPro" id="IPR005225">
    <property type="entry name" value="Small_GTP-bd"/>
</dbReference>
<comment type="similarity">
    <text evidence="3">Belongs to the small GTPase superfamily. Rho family.</text>
</comment>
<dbReference type="PRINTS" id="PR00449">
    <property type="entry name" value="RASTRNSFRMNG"/>
</dbReference>